<comment type="caution">
    <text evidence="5">The sequence shown here is derived from an EMBL/GenBank/DDBJ whole genome shotgun (WGS) entry which is preliminary data.</text>
</comment>
<reference evidence="5 6" key="1">
    <citation type="submission" date="2015-02" db="EMBL/GenBank/DDBJ databases">
        <title>Single-cell genomics of uncultivated deep-branching MTB reveals a conserved set of magnetosome genes.</title>
        <authorList>
            <person name="Kolinko S."/>
            <person name="Richter M."/>
            <person name="Glockner F.O."/>
            <person name="Brachmann A."/>
            <person name="Schuler D."/>
        </authorList>
    </citation>
    <scope>NUCLEOTIDE SEQUENCE [LARGE SCALE GENOMIC DNA]</scope>
    <source>
        <strain evidence="5">SKK-01</strain>
    </source>
</reference>
<evidence type="ECO:0000313" key="5">
    <source>
        <dbReference type="EMBL" id="KJJ84837.1"/>
    </source>
</evidence>
<accession>A0A0F0CNL0</accession>
<organism evidence="5 6">
    <name type="scientific">Candidatus Omnitrophus magneticus</name>
    <dbReference type="NCBI Taxonomy" id="1609969"/>
    <lineage>
        <taxon>Bacteria</taxon>
        <taxon>Pseudomonadati</taxon>
        <taxon>Candidatus Omnitrophota</taxon>
        <taxon>Candidatus Omnitrophus</taxon>
    </lineage>
</organism>
<dbReference type="Pfam" id="PF00072">
    <property type="entry name" value="Response_reg"/>
    <property type="match status" value="1"/>
</dbReference>
<name>A0A0F0CNL0_9BACT</name>
<feature type="domain" description="Response regulatory" evidence="4">
    <location>
        <begin position="4"/>
        <end position="126"/>
    </location>
</feature>
<dbReference type="PANTHER" id="PTHR44591:SF14">
    <property type="entry name" value="PROTEIN PILG"/>
    <property type="match status" value="1"/>
</dbReference>
<dbReference type="InterPro" id="IPR011006">
    <property type="entry name" value="CheY-like_superfamily"/>
</dbReference>
<keyword evidence="1 3" id="KW-0597">Phosphoprotein</keyword>
<evidence type="ECO:0000256" key="1">
    <source>
        <dbReference type="ARBA" id="ARBA00022553"/>
    </source>
</evidence>
<feature type="modified residue" description="4-aspartylphosphate" evidence="3">
    <location>
        <position position="53"/>
    </location>
</feature>
<evidence type="ECO:0000313" key="6">
    <source>
        <dbReference type="Proteomes" id="UP000033428"/>
    </source>
</evidence>
<dbReference type="PANTHER" id="PTHR44591">
    <property type="entry name" value="STRESS RESPONSE REGULATOR PROTEIN 1"/>
    <property type="match status" value="1"/>
</dbReference>
<evidence type="ECO:0000259" key="4">
    <source>
        <dbReference type="PROSITE" id="PS50110"/>
    </source>
</evidence>
<dbReference type="AlphaFoldDB" id="A0A0F0CNL0"/>
<protein>
    <submittedName>
        <fullName evidence="5">Response regulator receiver protein</fullName>
    </submittedName>
</protein>
<sequence length="126" mass="14115">MGKKILIVDDDADFREVMGVLLESKGYIILEASDGESGYKKAKAEKPDLIILDVMMAHKSEGFDIARKIHSDKEISRIPVIISTGVTKEMNLPFTFSPDETWLPVKVVLNKPIKPDVLLKEVAKYI</sequence>
<evidence type="ECO:0000256" key="3">
    <source>
        <dbReference type="PROSITE-ProRule" id="PRU00169"/>
    </source>
</evidence>
<dbReference type="PROSITE" id="PS50110">
    <property type="entry name" value="RESPONSE_REGULATORY"/>
    <property type="match status" value="1"/>
</dbReference>
<dbReference type="InterPro" id="IPR050595">
    <property type="entry name" value="Bact_response_regulator"/>
</dbReference>
<evidence type="ECO:0000256" key="2">
    <source>
        <dbReference type="ARBA" id="ARBA00023012"/>
    </source>
</evidence>
<dbReference type="Proteomes" id="UP000033428">
    <property type="component" value="Unassembled WGS sequence"/>
</dbReference>
<keyword evidence="2" id="KW-0902">Two-component regulatory system</keyword>
<dbReference type="InterPro" id="IPR001789">
    <property type="entry name" value="Sig_transdc_resp-reg_receiver"/>
</dbReference>
<dbReference type="SUPFAM" id="SSF52172">
    <property type="entry name" value="CheY-like"/>
    <property type="match status" value="1"/>
</dbReference>
<proteinExistence type="predicted"/>
<dbReference type="Gene3D" id="3.40.50.2300">
    <property type="match status" value="1"/>
</dbReference>
<dbReference type="EMBL" id="JYNY01000249">
    <property type="protein sequence ID" value="KJJ84837.1"/>
    <property type="molecule type" value="Genomic_DNA"/>
</dbReference>
<keyword evidence="6" id="KW-1185">Reference proteome</keyword>
<gene>
    <name evidence="5" type="ORF">OMAG_001284</name>
</gene>
<dbReference type="GO" id="GO:0000160">
    <property type="term" value="P:phosphorelay signal transduction system"/>
    <property type="evidence" value="ECO:0007669"/>
    <property type="project" value="UniProtKB-KW"/>
</dbReference>
<dbReference type="SMART" id="SM00448">
    <property type="entry name" value="REC"/>
    <property type="match status" value="1"/>
</dbReference>